<accession>A2F896</accession>
<keyword evidence="2" id="KW-1185">Reference proteome</keyword>
<dbReference type="KEGG" id="tva:4756657"/>
<reference evidence="1" key="2">
    <citation type="journal article" date="2007" name="Science">
        <title>Draft genome sequence of the sexually transmitted pathogen Trichomonas vaginalis.</title>
        <authorList>
            <person name="Carlton J.M."/>
            <person name="Hirt R.P."/>
            <person name="Silva J.C."/>
            <person name="Delcher A.L."/>
            <person name="Schatz M."/>
            <person name="Zhao Q."/>
            <person name="Wortman J.R."/>
            <person name="Bidwell S.L."/>
            <person name="Alsmark U.C.M."/>
            <person name="Besteiro S."/>
            <person name="Sicheritz-Ponten T."/>
            <person name="Noel C.J."/>
            <person name="Dacks J.B."/>
            <person name="Foster P.G."/>
            <person name="Simillion C."/>
            <person name="Van de Peer Y."/>
            <person name="Miranda-Saavedra D."/>
            <person name="Barton G.J."/>
            <person name="Westrop G.D."/>
            <person name="Mueller S."/>
            <person name="Dessi D."/>
            <person name="Fiori P.L."/>
            <person name="Ren Q."/>
            <person name="Paulsen I."/>
            <person name="Zhang H."/>
            <person name="Bastida-Corcuera F.D."/>
            <person name="Simoes-Barbosa A."/>
            <person name="Brown M.T."/>
            <person name="Hayes R.D."/>
            <person name="Mukherjee M."/>
            <person name="Okumura C.Y."/>
            <person name="Schneider R."/>
            <person name="Smith A.J."/>
            <person name="Vanacova S."/>
            <person name="Villalvazo M."/>
            <person name="Haas B.J."/>
            <person name="Pertea M."/>
            <person name="Feldblyum T.V."/>
            <person name="Utterback T.R."/>
            <person name="Shu C.L."/>
            <person name="Osoegawa K."/>
            <person name="de Jong P.J."/>
            <person name="Hrdy I."/>
            <person name="Horvathova L."/>
            <person name="Zubacova Z."/>
            <person name="Dolezal P."/>
            <person name="Malik S.B."/>
            <person name="Logsdon J.M. Jr."/>
            <person name="Henze K."/>
            <person name="Gupta A."/>
            <person name="Wang C.C."/>
            <person name="Dunne R.L."/>
            <person name="Upcroft J.A."/>
            <person name="Upcroft P."/>
            <person name="White O."/>
            <person name="Salzberg S.L."/>
            <person name="Tang P."/>
            <person name="Chiu C.-H."/>
            <person name="Lee Y.-S."/>
            <person name="Embley T.M."/>
            <person name="Coombs G.H."/>
            <person name="Mottram J.C."/>
            <person name="Tachezy J."/>
            <person name="Fraser-Liggett C.M."/>
            <person name="Johnson P.J."/>
        </authorList>
    </citation>
    <scope>NUCLEOTIDE SEQUENCE [LARGE SCALE GENOMIC DNA]</scope>
    <source>
        <strain evidence="1">G3</strain>
    </source>
</reference>
<evidence type="ECO:0000313" key="2">
    <source>
        <dbReference type="Proteomes" id="UP000001542"/>
    </source>
</evidence>
<dbReference type="AlphaFoldDB" id="A2F896"/>
<reference evidence="1" key="1">
    <citation type="submission" date="2006-10" db="EMBL/GenBank/DDBJ databases">
        <authorList>
            <person name="Amadeo P."/>
            <person name="Zhao Q."/>
            <person name="Wortman J."/>
            <person name="Fraser-Liggett C."/>
            <person name="Carlton J."/>
        </authorList>
    </citation>
    <scope>NUCLEOTIDE SEQUENCE</scope>
    <source>
        <strain evidence="1">G3</strain>
    </source>
</reference>
<organism evidence="1 2">
    <name type="scientific">Trichomonas vaginalis (strain ATCC PRA-98 / G3)</name>
    <dbReference type="NCBI Taxonomy" id="412133"/>
    <lineage>
        <taxon>Eukaryota</taxon>
        <taxon>Metamonada</taxon>
        <taxon>Parabasalia</taxon>
        <taxon>Trichomonadida</taxon>
        <taxon>Trichomonadidae</taxon>
        <taxon>Trichomonas</taxon>
    </lineage>
</organism>
<name>A2F896_TRIV3</name>
<evidence type="ECO:0000313" key="1">
    <source>
        <dbReference type="EMBL" id="EAX98856.1"/>
    </source>
</evidence>
<dbReference type="InParanoid" id="A2F896"/>
<dbReference type="VEuPathDB" id="TrichDB:TVAG_145930"/>
<dbReference type="VEuPathDB" id="TrichDB:TVAGG3_0038850"/>
<protein>
    <submittedName>
        <fullName evidence="1">Uncharacterized protein</fullName>
    </submittedName>
</protein>
<sequence length="119" mass="14204">MSNRAPTKKFITSEDTELIREHHAEEIDPEQIARRLGISVRNVKHTIRDIDMGITNHFTIEEDTILLQKLREGIEKPSILARFLPHKHDWMIRNRIKLFKRHGLIDQPDEMDDTDFYEF</sequence>
<dbReference type="EMBL" id="DS113659">
    <property type="protein sequence ID" value="EAX98856.1"/>
    <property type="molecule type" value="Genomic_DNA"/>
</dbReference>
<dbReference type="Proteomes" id="UP000001542">
    <property type="component" value="Unassembled WGS sequence"/>
</dbReference>
<gene>
    <name evidence="1" type="ORF">TVAG_145930</name>
</gene>
<proteinExistence type="predicted"/>
<dbReference type="RefSeq" id="XP_001311786.1">
    <property type="nucleotide sequence ID" value="XM_001311785.1"/>
</dbReference>
<dbReference type="SMR" id="A2F896"/>